<dbReference type="Proteomes" id="UP000327493">
    <property type="component" value="Chromosome 18"/>
</dbReference>
<reference evidence="2 3" key="1">
    <citation type="submission" date="2019-08" db="EMBL/GenBank/DDBJ databases">
        <title>A chromosome-level genome assembly, high-density linkage maps, and genome scans reveal the genomic architecture of hybrid incompatibilities underlying speciation via character displacement in darters (Percidae: Etheostominae).</title>
        <authorList>
            <person name="Moran R.L."/>
            <person name="Catchen J.M."/>
            <person name="Fuller R.C."/>
        </authorList>
    </citation>
    <scope>NUCLEOTIDE SEQUENCE [LARGE SCALE GENOMIC DNA]</scope>
    <source>
        <strain evidence="2">EspeVRDwgs_2016</strain>
        <tissue evidence="2">Muscle</tissue>
    </source>
</reference>
<evidence type="ECO:0000313" key="2">
    <source>
        <dbReference type="EMBL" id="KAA8583149.1"/>
    </source>
</evidence>
<dbReference type="AlphaFoldDB" id="A0A5J5CQJ4"/>
<accession>A0A5J5CQJ4</accession>
<gene>
    <name evidence="2" type="ORF">FQN60_015695</name>
</gene>
<feature type="region of interest" description="Disordered" evidence="1">
    <location>
        <begin position="1"/>
        <end position="25"/>
    </location>
</feature>
<name>A0A5J5CQJ4_9PERO</name>
<dbReference type="EMBL" id="VOFY01000018">
    <property type="protein sequence ID" value="KAA8583149.1"/>
    <property type="molecule type" value="Genomic_DNA"/>
</dbReference>
<comment type="caution">
    <text evidence="2">The sequence shown here is derived from an EMBL/GenBank/DDBJ whole genome shotgun (WGS) entry which is preliminary data.</text>
</comment>
<evidence type="ECO:0000313" key="3">
    <source>
        <dbReference type="Proteomes" id="UP000327493"/>
    </source>
</evidence>
<organism evidence="2 3">
    <name type="scientific">Etheostoma spectabile</name>
    <name type="common">orangethroat darter</name>
    <dbReference type="NCBI Taxonomy" id="54343"/>
    <lineage>
        <taxon>Eukaryota</taxon>
        <taxon>Metazoa</taxon>
        <taxon>Chordata</taxon>
        <taxon>Craniata</taxon>
        <taxon>Vertebrata</taxon>
        <taxon>Euteleostomi</taxon>
        <taxon>Actinopterygii</taxon>
        <taxon>Neopterygii</taxon>
        <taxon>Teleostei</taxon>
        <taxon>Neoteleostei</taxon>
        <taxon>Acanthomorphata</taxon>
        <taxon>Eupercaria</taxon>
        <taxon>Perciformes</taxon>
        <taxon>Percoidei</taxon>
        <taxon>Percidae</taxon>
        <taxon>Etheostomatinae</taxon>
        <taxon>Etheostoma</taxon>
    </lineage>
</organism>
<sequence>MFKCVQQGSSTGSAEVLHGGRESFG</sequence>
<keyword evidence="3" id="KW-1185">Reference proteome</keyword>
<proteinExistence type="predicted"/>
<evidence type="ECO:0000256" key="1">
    <source>
        <dbReference type="SAM" id="MobiDB-lite"/>
    </source>
</evidence>
<feature type="compositionally biased region" description="Polar residues" evidence="1">
    <location>
        <begin position="1"/>
        <end position="13"/>
    </location>
</feature>
<protein>
    <submittedName>
        <fullName evidence="2">Uncharacterized protein</fullName>
    </submittedName>
</protein>